<evidence type="ECO:0000256" key="2">
    <source>
        <dbReference type="ARBA" id="ARBA00023125"/>
    </source>
</evidence>
<keyword evidence="2" id="KW-0238">DNA-binding</keyword>
<feature type="domain" description="HTH luxR-type" evidence="4">
    <location>
        <begin position="139"/>
        <end position="204"/>
    </location>
</feature>
<dbReference type="InterPro" id="IPR039420">
    <property type="entry name" value="WalR-like"/>
</dbReference>
<evidence type="ECO:0000313" key="7">
    <source>
        <dbReference type="Proteomes" id="UP000231632"/>
    </source>
</evidence>
<dbReference type="RefSeq" id="WP_072660067.1">
    <property type="nucleotide sequence ID" value="NZ_BDFD01000015.1"/>
</dbReference>
<dbReference type="Pfam" id="PF00072">
    <property type="entry name" value="Response_reg"/>
    <property type="match status" value="1"/>
</dbReference>
<dbReference type="EMBL" id="BDFD01000015">
    <property type="protein sequence ID" value="GAV20760.1"/>
    <property type="molecule type" value="Genomic_DNA"/>
</dbReference>
<evidence type="ECO:0000259" key="4">
    <source>
        <dbReference type="PROSITE" id="PS50043"/>
    </source>
</evidence>
<comment type="caution">
    <text evidence="6">The sequence shown here is derived from an EMBL/GenBank/DDBJ whole genome shotgun (WGS) entry which is preliminary data.</text>
</comment>
<accession>A0A1L8CPB4</accession>
<dbReference type="PROSITE" id="PS50043">
    <property type="entry name" value="HTH_LUXR_2"/>
    <property type="match status" value="1"/>
</dbReference>
<protein>
    <submittedName>
        <fullName evidence="6">Two-component system, NarL family, invasion response regulator UvrY</fullName>
    </submittedName>
</protein>
<dbReference type="PANTHER" id="PTHR43214">
    <property type="entry name" value="TWO-COMPONENT RESPONSE REGULATOR"/>
    <property type="match status" value="1"/>
</dbReference>
<gene>
    <name evidence="6" type="ORF">MMIC_P1733</name>
</gene>
<dbReference type="SUPFAM" id="SSF46894">
    <property type="entry name" value="C-terminal effector domain of the bipartite response regulators"/>
    <property type="match status" value="1"/>
</dbReference>
<dbReference type="InterPro" id="IPR058245">
    <property type="entry name" value="NreC/VraR/RcsB-like_REC"/>
</dbReference>
<dbReference type="Gene3D" id="3.40.50.2300">
    <property type="match status" value="1"/>
</dbReference>
<organism evidence="6 7">
    <name type="scientific">Mariprofundus micogutta</name>
    <dbReference type="NCBI Taxonomy" id="1921010"/>
    <lineage>
        <taxon>Bacteria</taxon>
        <taxon>Pseudomonadati</taxon>
        <taxon>Pseudomonadota</taxon>
        <taxon>Candidatius Mariprofundia</taxon>
        <taxon>Mariprofundales</taxon>
        <taxon>Mariprofundaceae</taxon>
        <taxon>Mariprofundus</taxon>
    </lineage>
</organism>
<dbReference type="SUPFAM" id="SSF52172">
    <property type="entry name" value="CheY-like"/>
    <property type="match status" value="1"/>
</dbReference>
<dbReference type="PRINTS" id="PR00038">
    <property type="entry name" value="HTHLUXR"/>
</dbReference>
<sequence>MVSILLVDEHDMVRAAFKQLLETSDDFEVVAEASGGEEACRKYMQHNPDVIVLDLSLPGTSGLATLRRLVARDENIHVIVLSLHDDPPIVARALKLGAKGFVSKSAPFHELQTAISEVCSGSQYIEERLHTETQQILQNKNPASVLTDREFEVLTMLAEGKSVVEISDLLHLSSKTVGAHRTSIMKKLYLNNSAELVRAAILWDIIKL</sequence>
<reference evidence="6 7" key="1">
    <citation type="journal article" date="2017" name="Arch. Microbiol.">
        <title>Mariprofundus micogutta sp. nov., a novel iron-oxidizing zetaproteobacterium isolated from a deep-sea hydrothermal field at the Bayonnaise knoll of the Izu-Ogasawara arc, and a description of Mariprofundales ord. nov. and Zetaproteobacteria classis nov.</title>
        <authorList>
            <person name="Makita H."/>
            <person name="Tanaka E."/>
            <person name="Mitsunobu S."/>
            <person name="Miyazaki M."/>
            <person name="Nunoura T."/>
            <person name="Uematsu K."/>
            <person name="Takaki Y."/>
            <person name="Nishi S."/>
            <person name="Shimamura S."/>
            <person name="Takai K."/>
        </authorList>
    </citation>
    <scope>NUCLEOTIDE SEQUENCE [LARGE SCALE GENOMIC DNA]</scope>
    <source>
        <strain evidence="6 7">ET2</strain>
    </source>
</reference>
<dbReference type="SMART" id="SM00421">
    <property type="entry name" value="HTH_LUXR"/>
    <property type="match status" value="1"/>
</dbReference>
<dbReference type="InterPro" id="IPR000792">
    <property type="entry name" value="Tscrpt_reg_LuxR_C"/>
</dbReference>
<evidence type="ECO:0000256" key="1">
    <source>
        <dbReference type="ARBA" id="ARBA00022553"/>
    </source>
</evidence>
<dbReference type="GO" id="GO:0000160">
    <property type="term" value="P:phosphorelay signal transduction system"/>
    <property type="evidence" value="ECO:0007669"/>
    <property type="project" value="InterPro"/>
</dbReference>
<evidence type="ECO:0000256" key="3">
    <source>
        <dbReference type="PROSITE-ProRule" id="PRU00169"/>
    </source>
</evidence>
<keyword evidence="7" id="KW-1185">Reference proteome</keyword>
<proteinExistence type="predicted"/>
<dbReference type="Pfam" id="PF00196">
    <property type="entry name" value="GerE"/>
    <property type="match status" value="1"/>
</dbReference>
<dbReference type="InterPro" id="IPR011006">
    <property type="entry name" value="CheY-like_superfamily"/>
</dbReference>
<dbReference type="InterPro" id="IPR001789">
    <property type="entry name" value="Sig_transdc_resp-reg_receiver"/>
</dbReference>
<dbReference type="Proteomes" id="UP000231632">
    <property type="component" value="Unassembled WGS sequence"/>
</dbReference>
<evidence type="ECO:0000313" key="6">
    <source>
        <dbReference type="EMBL" id="GAV20760.1"/>
    </source>
</evidence>
<keyword evidence="1 3" id="KW-0597">Phosphoprotein</keyword>
<dbReference type="AlphaFoldDB" id="A0A1L8CPB4"/>
<dbReference type="SMART" id="SM00448">
    <property type="entry name" value="REC"/>
    <property type="match status" value="1"/>
</dbReference>
<dbReference type="InterPro" id="IPR016032">
    <property type="entry name" value="Sig_transdc_resp-reg_C-effctor"/>
</dbReference>
<dbReference type="CDD" id="cd17535">
    <property type="entry name" value="REC_NarL-like"/>
    <property type="match status" value="1"/>
</dbReference>
<evidence type="ECO:0000259" key="5">
    <source>
        <dbReference type="PROSITE" id="PS50110"/>
    </source>
</evidence>
<dbReference type="PANTHER" id="PTHR43214:SF43">
    <property type="entry name" value="TWO-COMPONENT RESPONSE REGULATOR"/>
    <property type="match status" value="1"/>
</dbReference>
<name>A0A1L8CPB4_9PROT</name>
<dbReference type="GO" id="GO:0006355">
    <property type="term" value="P:regulation of DNA-templated transcription"/>
    <property type="evidence" value="ECO:0007669"/>
    <property type="project" value="InterPro"/>
</dbReference>
<dbReference type="GO" id="GO:0003677">
    <property type="term" value="F:DNA binding"/>
    <property type="evidence" value="ECO:0007669"/>
    <property type="project" value="UniProtKB-KW"/>
</dbReference>
<feature type="modified residue" description="4-aspartylphosphate" evidence="3">
    <location>
        <position position="54"/>
    </location>
</feature>
<dbReference type="STRING" id="1921010.MMIC_P1733"/>
<dbReference type="PROSITE" id="PS00622">
    <property type="entry name" value="HTH_LUXR_1"/>
    <property type="match status" value="1"/>
</dbReference>
<dbReference type="CDD" id="cd06170">
    <property type="entry name" value="LuxR_C_like"/>
    <property type="match status" value="1"/>
</dbReference>
<dbReference type="PROSITE" id="PS50110">
    <property type="entry name" value="RESPONSE_REGULATORY"/>
    <property type="match status" value="1"/>
</dbReference>
<feature type="domain" description="Response regulatory" evidence="5">
    <location>
        <begin position="3"/>
        <end position="119"/>
    </location>
</feature>